<dbReference type="PROSITE" id="PS51273">
    <property type="entry name" value="GATASE_TYPE_1"/>
    <property type="match status" value="1"/>
</dbReference>
<dbReference type="EMBL" id="FOXU01000004">
    <property type="protein sequence ID" value="SFQ52540.1"/>
    <property type="molecule type" value="Genomic_DNA"/>
</dbReference>
<dbReference type="PRINTS" id="PR00097">
    <property type="entry name" value="ANTSNTHASEII"/>
</dbReference>
<accession>A0A1I5Z7U9</accession>
<dbReference type="PANTHER" id="PTHR43235">
    <property type="entry name" value="GLUTAMINE AMIDOTRANSFERASE PB2B2.05-RELATED"/>
    <property type="match status" value="1"/>
</dbReference>
<dbReference type="GO" id="GO:0033969">
    <property type="term" value="F:gamma-glutamyl-gamma-aminobutyrate hydrolase activity"/>
    <property type="evidence" value="ECO:0007669"/>
    <property type="project" value="TreeGrafter"/>
</dbReference>
<dbReference type="InterPro" id="IPR011697">
    <property type="entry name" value="Peptidase_C26"/>
</dbReference>
<dbReference type="GO" id="GO:0005829">
    <property type="term" value="C:cytosol"/>
    <property type="evidence" value="ECO:0007669"/>
    <property type="project" value="TreeGrafter"/>
</dbReference>
<dbReference type="Proteomes" id="UP000198734">
    <property type="component" value="Unassembled WGS sequence"/>
</dbReference>
<keyword evidence="1" id="KW-0808">Transferase</keyword>
<dbReference type="InterPro" id="IPR044668">
    <property type="entry name" value="PuuD-like"/>
</dbReference>
<dbReference type="AlphaFoldDB" id="A0A1I5Z7U9"/>
<dbReference type="GO" id="GO:0016740">
    <property type="term" value="F:transferase activity"/>
    <property type="evidence" value="ECO:0007669"/>
    <property type="project" value="UniProtKB-KW"/>
</dbReference>
<reference evidence="2" key="1">
    <citation type="submission" date="2016-10" db="EMBL/GenBank/DDBJ databases">
        <authorList>
            <person name="Varghese N."/>
            <person name="Submissions S."/>
        </authorList>
    </citation>
    <scope>NUCLEOTIDE SEQUENCE [LARGE SCALE GENOMIC DNA]</scope>
    <source>
        <strain evidence="2">DSM 11706</strain>
    </source>
</reference>
<dbReference type="Gene3D" id="3.40.50.880">
    <property type="match status" value="1"/>
</dbReference>
<evidence type="ECO:0000313" key="2">
    <source>
        <dbReference type="Proteomes" id="UP000198734"/>
    </source>
</evidence>
<dbReference type="Pfam" id="PF07722">
    <property type="entry name" value="Peptidase_C26"/>
    <property type="match status" value="1"/>
</dbReference>
<keyword evidence="2" id="KW-1185">Reference proteome</keyword>
<dbReference type="CDD" id="cd01745">
    <property type="entry name" value="GATase1_2"/>
    <property type="match status" value="1"/>
</dbReference>
<protein>
    <submittedName>
        <fullName evidence="1">Putative glutamine amidotransferase</fullName>
    </submittedName>
</protein>
<dbReference type="GO" id="GO:0006598">
    <property type="term" value="P:polyamine catabolic process"/>
    <property type="evidence" value="ECO:0007669"/>
    <property type="project" value="TreeGrafter"/>
</dbReference>
<keyword evidence="1" id="KW-0315">Glutamine amidotransferase</keyword>
<dbReference type="PANTHER" id="PTHR43235:SF1">
    <property type="entry name" value="GLUTAMINE AMIDOTRANSFERASE PB2B2.05-RELATED"/>
    <property type="match status" value="1"/>
</dbReference>
<dbReference type="InterPro" id="IPR029062">
    <property type="entry name" value="Class_I_gatase-like"/>
</dbReference>
<organism evidence="1 2">
    <name type="scientific">Psychrobacillus psychrotolerans</name>
    <dbReference type="NCBI Taxonomy" id="126156"/>
    <lineage>
        <taxon>Bacteria</taxon>
        <taxon>Bacillati</taxon>
        <taxon>Bacillota</taxon>
        <taxon>Bacilli</taxon>
        <taxon>Bacillales</taxon>
        <taxon>Bacillaceae</taxon>
        <taxon>Psychrobacillus</taxon>
    </lineage>
</organism>
<sequence length="254" mass="27411">MKDTRITSIQSLYISPGGVFGIKAVIGVSSNIKEDLLSVPMSNVRAITQFGGVPIVLPNLVGDGITEIANTINGLLLTGGGDIDPTLFGEEPLPGLGNIVPERDLFEMALVQKMLELNKPVLGICRGAQIMSIAMGGDMYQDIYSQKDGPLLQHEQQAPNWHGSHFVEVTVGSLLRKIVGMEKFKVNSYHHQALRNMPAGFIVSGVASDGVIEAFESTKHLFVMGIQWHPESLLTKGDASSCAIFQAFMNACMK</sequence>
<gene>
    <name evidence="1" type="ORF">SAMN05421670_2479</name>
</gene>
<evidence type="ECO:0000313" key="1">
    <source>
        <dbReference type="EMBL" id="SFQ52540.1"/>
    </source>
</evidence>
<dbReference type="SUPFAM" id="SSF52317">
    <property type="entry name" value="Class I glutamine amidotransferase-like"/>
    <property type="match status" value="1"/>
</dbReference>
<dbReference type="STRING" id="126156.SAMN05421670_2479"/>
<proteinExistence type="predicted"/>
<name>A0A1I5Z7U9_9BACI</name>